<dbReference type="InterPro" id="IPR018573">
    <property type="entry name" value="Restrct_endonuc_II_AlwI"/>
</dbReference>
<name>A0A0R2KG21_LACAM</name>
<dbReference type="Gene3D" id="3.40.91.30">
    <property type="match status" value="1"/>
</dbReference>
<evidence type="ECO:0008006" key="3">
    <source>
        <dbReference type="Google" id="ProtNLM"/>
    </source>
</evidence>
<reference evidence="1 2" key="1">
    <citation type="journal article" date="2015" name="Genome Announc.">
        <title>Expanding the biotechnology potential of lactobacilli through comparative genomics of 213 strains and associated genera.</title>
        <authorList>
            <person name="Sun Z."/>
            <person name="Harris H.M."/>
            <person name="McCann A."/>
            <person name="Guo C."/>
            <person name="Argimon S."/>
            <person name="Zhang W."/>
            <person name="Yang X."/>
            <person name="Jeffery I.B."/>
            <person name="Cooney J.C."/>
            <person name="Kagawa T.F."/>
            <person name="Liu W."/>
            <person name="Song Y."/>
            <person name="Salvetti E."/>
            <person name="Wrobel A."/>
            <person name="Rasinkangas P."/>
            <person name="Parkhill J."/>
            <person name="Rea M.C."/>
            <person name="O'Sullivan O."/>
            <person name="Ritari J."/>
            <person name="Douillard F.P."/>
            <person name="Paul Ross R."/>
            <person name="Yang R."/>
            <person name="Briner A.E."/>
            <person name="Felis G.E."/>
            <person name="de Vos W.M."/>
            <person name="Barrangou R."/>
            <person name="Klaenhammer T.R."/>
            <person name="Caufield P.W."/>
            <person name="Cui Y."/>
            <person name="Zhang H."/>
            <person name="O'Toole P.W."/>
        </authorList>
    </citation>
    <scope>NUCLEOTIDE SEQUENCE [LARGE SCALE GENOMIC DNA]</scope>
    <source>
        <strain evidence="1 2">DSM 16698</strain>
    </source>
</reference>
<proteinExistence type="predicted"/>
<organism evidence="1 2">
    <name type="scientific">Lactobacillus amylovorus subsp. animalium DSM 16698</name>
    <dbReference type="NCBI Taxonomy" id="695563"/>
    <lineage>
        <taxon>Bacteria</taxon>
        <taxon>Bacillati</taxon>
        <taxon>Bacillota</taxon>
        <taxon>Bacilli</taxon>
        <taxon>Lactobacillales</taxon>
        <taxon>Lactobacillaceae</taxon>
        <taxon>Lactobacillus</taxon>
        <taxon>Lactobacillus amylovorus subsp. animalium</taxon>
    </lineage>
</organism>
<evidence type="ECO:0000313" key="2">
    <source>
        <dbReference type="Proteomes" id="UP000051529"/>
    </source>
</evidence>
<dbReference type="Pfam" id="PF09491">
    <property type="entry name" value="RE_AlwI"/>
    <property type="match status" value="1"/>
</dbReference>
<dbReference type="PATRIC" id="fig|695563.3.peg.1379"/>
<sequence length="516" mass="58500">MQALKKATDNFTLVWRGNRELHKKYEKILADAGMKQNNISKSGSGGRTWAAMLKTYSYIYEDADGCLKPTKVAQAILDGKKVPENVKKQVLTLQIPNGYFLSKDFKTKYADGYSIQPVNFLIRLANDDRIQKRISKEEIILFAMTAQKDDELDEKVDEINKYRQADDETKAEIANKILNANGDISRVDSKKDFSKYDSVATTFTILCRFTEYVEPDHNTSGLKGIDNPKLWKEFLAFSQRYPFDKTVFIDPAFYTLRAGLDVDTYKASYGVNAHQASNSRKRDIKAKQLLSKYPNPENLSVDELISILSSGFSSANAKKVAEDIKAKKFEVTSDAFLELYTHEEDNLEFERETARVLKNMGLDVELHPSPTSSFNNANENIDVMATALGKYLILVDAKNYSKNFNLSASLRNVMANSYLAGYKGYKGLNPSYYCYVTARHSSNDTNLIKINELAKKNSNLDVHGMMITASALYYFVDYCLKNDISPDNRVSMFLKLFTDKSYNSFVEVADELNIDL</sequence>
<protein>
    <recommendedName>
        <fullName evidence="3">Restriction endonuclease</fullName>
    </recommendedName>
</protein>
<comment type="caution">
    <text evidence="1">The sequence shown here is derived from an EMBL/GenBank/DDBJ whole genome shotgun (WGS) entry which is preliminary data.</text>
</comment>
<accession>A0A0R2KG21</accession>
<dbReference type="EMBL" id="JQBQ01000045">
    <property type="protein sequence ID" value="KRN88321.1"/>
    <property type="molecule type" value="Genomic_DNA"/>
</dbReference>
<dbReference type="AlphaFoldDB" id="A0A0R2KG21"/>
<gene>
    <name evidence="1" type="ORF">IV44_GL001318</name>
</gene>
<dbReference type="Proteomes" id="UP000051529">
    <property type="component" value="Unassembled WGS sequence"/>
</dbReference>
<evidence type="ECO:0000313" key="1">
    <source>
        <dbReference type="EMBL" id="KRN88321.1"/>
    </source>
</evidence>
<dbReference type="RefSeq" id="WP_156405817.1">
    <property type="nucleotide sequence ID" value="NZ_JQBQ01000045.1"/>
</dbReference>